<evidence type="ECO:0000256" key="2">
    <source>
        <dbReference type="ARBA" id="ARBA00005885"/>
    </source>
</evidence>
<dbReference type="InterPro" id="IPR027329">
    <property type="entry name" value="TPX2_C"/>
</dbReference>
<feature type="compositionally biased region" description="Polar residues" evidence="6">
    <location>
        <begin position="270"/>
        <end position="280"/>
    </location>
</feature>
<dbReference type="OrthoDB" id="758458at2759"/>
<evidence type="ECO:0000313" key="8">
    <source>
        <dbReference type="EMBL" id="KAA8532576.1"/>
    </source>
</evidence>
<feature type="region of interest" description="Disordered" evidence="6">
    <location>
        <begin position="202"/>
        <end position="346"/>
    </location>
</feature>
<keyword evidence="4" id="KW-0493">Microtubule</keyword>
<feature type="compositionally biased region" description="Basic and acidic residues" evidence="6">
    <location>
        <begin position="509"/>
        <end position="528"/>
    </location>
</feature>
<feature type="compositionally biased region" description="Basic and acidic residues" evidence="6">
    <location>
        <begin position="246"/>
        <end position="269"/>
    </location>
</feature>
<feature type="compositionally biased region" description="Basic and acidic residues" evidence="6">
    <location>
        <begin position="416"/>
        <end position="426"/>
    </location>
</feature>
<evidence type="ECO:0000256" key="4">
    <source>
        <dbReference type="ARBA" id="ARBA00022701"/>
    </source>
</evidence>
<protein>
    <recommendedName>
        <fullName evidence="7">TPX2 C-terminal domain-containing protein</fullName>
    </recommendedName>
</protein>
<feature type="domain" description="TPX2 C-terminal" evidence="7">
    <location>
        <begin position="352"/>
        <end position="424"/>
    </location>
</feature>
<reference evidence="8 9" key="1">
    <citation type="submission" date="2019-09" db="EMBL/GenBank/DDBJ databases">
        <title>A chromosome-level genome assembly of the Chinese tupelo Nyssa sinensis.</title>
        <authorList>
            <person name="Yang X."/>
            <person name="Kang M."/>
            <person name="Yang Y."/>
            <person name="Xiong H."/>
            <person name="Wang M."/>
            <person name="Zhang Z."/>
            <person name="Wang Z."/>
            <person name="Wu H."/>
            <person name="Ma T."/>
            <person name="Liu J."/>
            <person name="Xi Z."/>
        </authorList>
    </citation>
    <scope>NUCLEOTIDE SEQUENCE [LARGE SCALE GENOMIC DNA]</scope>
    <source>
        <strain evidence="8">J267</strain>
        <tissue evidence="8">Leaf</tissue>
    </source>
</reference>
<dbReference type="PANTHER" id="PTHR47067">
    <property type="entry name" value="TPX2 (TARGETING PROTEIN FOR XKLP2) PROTEIN FAMILY-RELATED"/>
    <property type="match status" value="1"/>
</dbReference>
<organism evidence="8 9">
    <name type="scientific">Nyssa sinensis</name>
    <dbReference type="NCBI Taxonomy" id="561372"/>
    <lineage>
        <taxon>Eukaryota</taxon>
        <taxon>Viridiplantae</taxon>
        <taxon>Streptophyta</taxon>
        <taxon>Embryophyta</taxon>
        <taxon>Tracheophyta</taxon>
        <taxon>Spermatophyta</taxon>
        <taxon>Magnoliopsida</taxon>
        <taxon>eudicotyledons</taxon>
        <taxon>Gunneridae</taxon>
        <taxon>Pentapetalae</taxon>
        <taxon>asterids</taxon>
        <taxon>Cornales</taxon>
        <taxon>Nyssaceae</taxon>
        <taxon>Nyssa</taxon>
    </lineage>
</organism>
<sequence length="586" mass="64578">MAGEIEEPFTLSFQSDSLHSGSISFGRFEVESLSWERRSSFSHNRYLDEVEKYSKPGSVTEKKAYFEAHFKKKALLSQSSSECQNGTGYQTSENDFSENGGYREEFEHVNEGSHFAHFDKSPDGSECDGDCGVMECGREDWGISVLEPLVEPAINNADVAVDSVPQHFMDEETHQTETGNLLSVNIEPETDIEEKLNDVAAKVASSEHQQDPSTEVNGASEIKLTKPRLKSQVNVTQVQRSVSSEASKDSAETPSRREKEGLLKIKTEKQSLNTVAQNTRSIRRTSKPEDSENSKANAHHENKSNEKELKVKKVVEPQHSASEKVALRGRQTANRRNVSSTEPRIKQNTAGFNFKCDERAARRKEFYMKLEEKMHAKEAEMNQIQAKTLEKTEAEIKQFRRSLKFKATPMPSFYHETVKHGSDKNKSQTVSSNAKSMKLQIKSLSPGSGDAARSSSYPKSGKNQGLSASEPVNTTDPPQGSRVANCPSNVPSGTHAVSLTPSNRSHLPQAEKNDEVAGKKGEEKEKDVNLQNRISDGCKVTKGQKVKGKQKVGAGRTSNEIVRKNTKGVGIGSGSGMGHLALDVAS</sequence>
<dbReference type="Pfam" id="PF06886">
    <property type="entry name" value="TPX2"/>
    <property type="match status" value="1"/>
</dbReference>
<feature type="region of interest" description="Disordered" evidence="6">
    <location>
        <begin position="406"/>
        <end position="586"/>
    </location>
</feature>
<keyword evidence="3" id="KW-0963">Cytoplasm</keyword>
<accession>A0A5J5ARV0</accession>
<feature type="compositionally biased region" description="Polar residues" evidence="6">
    <location>
        <begin position="231"/>
        <end position="245"/>
    </location>
</feature>
<dbReference type="AlphaFoldDB" id="A0A5J5ARV0"/>
<keyword evidence="5" id="KW-0206">Cytoskeleton</keyword>
<keyword evidence="9" id="KW-1185">Reference proteome</keyword>
<feature type="compositionally biased region" description="Polar residues" evidence="6">
    <location>
        <begin position="486"/>
        <end position="506"/>
    </location>
</feature>
<comment type="subcellular location">
    <subcellularLocation>
        <location evidence="1">Cytoplasm</location>
        <location evidence="1">Cytoskeleton</location>
    </subcellularLocation>
</comment>
<dbReference type="GO" id="GO:0005874">
    <property type="term" value="C:microtubule"/>
    <property type="evidence" value="ECO:0007669"/>
    <property type="project" value="UniProtKB-KW"/>
</dbReference>
<evidence type="ECO:0000313" key="9">
    <source>
        <dbReference type="Proteomes" id="UP000325577"/>
    </source>
</evidence>
<proteinExistence type="inferred from homology"/>
<feature type="compositionally biased region" description="Polar residues" evidence="6">
    <location>
        <begin position="331"/>
        <end position="346"/>
    </location>
</feature>
<dbReference type="InterPro" id="IPR044216">
    <property type="entry name" value="WDL7"/>
</dbReference>
<feature type="compositionally biased region" description="Basic and acidic residues" evidence="6">
    <location>
        <begin position="286"/>
        <end position="326"/>
    </location>
</feature>
<comment type="similarity">
    <text evidence="2">Belongs to the TPX2 family.</text>
</comment>
<gene>
    <name evidence="8" type="ORF">F0562_032608</name>
</gene>
<name>A0A5J5ARV0_9ASTE</name>
<evidence type="ECO:0000256" key="6">
    <source>
        <dbReference type="SAM" id="MobiDB-lite"/>
    </source>
</evidence>
<evidence type="ECO:0000256" key="5">
    <source>
        <dbReference type="ARBA" id="ARBA00023212"/>
    </source>
</evidence>
<dbReference type="Proteomes" id="UP000325577">
    <property type="component" value="Linkage Group LG19"/>
</dbReference>
<dbReference type="EMBL" id="CM018042">
    <property type="protein sequence ID" value="KAA8532576.1"/>
    <property type="molecule type" value="Genomic_DNA"/>
</dbReference>
<dbReference type="PANTHER" id="PTHR47067:SF6">
    <property type="entry name" value="PROTEIN WVD2-LIKE 7"/>
    <property type="match status" value="1"/>
</dbReference>
<feature type="compositionally biased region" description="Polar residues" evidence="6">
    <location>
        <begin position="453"/>
        <end position="478"/>
    </location>
</feature>
<evidence type="ECO:0000256" key="3">
    <source>
        <dbReference type="ARBA" id="ARBA00022490"/>
    </source>
</evidence>
<evidence type="ECO:0000256" key="1">
    <source>
        <dbReference type="ARBA" id="ARBA00004245"/>
    </source>
</evidence>
<evidence type="ECO:0000259" key="7">
    <source>
        <dbReference type="Pfam" id="PF06886"/>
    </source>
</evidence>